<dbReference type="EMBL" id="DXEQ01000276">
    <property type="protein sequence ID" value="HIX73172.1"/>
    <property type="molecule type" value="Genomic_DNA"/>
</dbReference>
<evidence type="ECO:0000256" key="5">
    <source>
        <dbReference type="ARBA" id="ARBA00022839"/>
    </source>
</evidence>
<dbReference type="EC" id="3.1.11.6" evidence="6"/>
<proteinExistence type="inferred from homology"/>
<evidence type="ECO:0000256" key="3">
    <source>
        <dbReference type="ARBA" id="ARBA00022722"/>
    </source>
</evidence>
<dbReference type="HAMAP" id="MF_00337">
    <property type="entry name" value="Exonuc_7_S"/>
    <property type="match status" value="1"/>
</dbReference>
<comment type="subunit">
    <text evidence="6">Heterooligomer composed of large and small subunits.</text>
</comment>
<comment type="subcellular location">
    <subcellularLocation>
        <location evidence="6">Cytoplasm</location>
    </subcellularLocation>
</comment>
<evidence type="ECO:0000256" key="1">
    <source>
        <dbReference type="ARBA" id="ARBA00009998"/>
    </source>
</evidence>
<comment type="catalytic activity">
    <reaction evidence="6">
        <text>Exonucleolytic cleavage in either 5'- to 3'- or 3'- to 5'-direction to yield nucleoside 5'-phosphates.</text>
        <dbReference type="EC" id="3.1.11.6"/>
    </reaction>
</comment>
<dbReference type="GO" id="GO:0005829">
    <property type="term" value="C:cytosol"/>
    <property type="evidence" value="ECO:0007669"/>
    <property type="project" value="TreeGrafter"/>
</dbReference>
<organism evidence="7 8">
    <name type="scientific">Candidatus Anaerobutyricum stercoripullorum</name>
    <dbReference type="NCBI Taxonomy" id="2838456"/>
    <lineage>
        <taxon>Bacteria</taxon>
        <taxon>Bacillati</taxon>
        <taxon>Bacillota</taxon>
        <taxon>Clostridia</taxon>
        <taxon>Lachnospirales</taxon>
        <taxon>Lachnospiraceae</taxon>
        <taxon>Anaerobutyricum</taxon>
    </lineage>
</organism>
<comment type="function">
    <text evidence="6">Bidirectionally degrades single-stranded DNA into large acid-insoluble oligonucleotides, which are then degraded further into small acid-soluble oligonucleotides.</text>
</comment>
<evidence type="ECO:0000256" key="6">
    <source>
        <dbReference type="HAMAP-Rule" id="MF_00337"/>
    </source>
</evidence>
<reference evidence="7" key="1">
    <citation type="journal article" date="2021" name="PeerJ">
        <title>Extensive microbial diversity within the chicken gut microbiome revealed by metagenomics and culture.</title>
        <authorList>
            <person name="Gilroy R."/>
            <person name="Ravi A."/>
            <person name="Getino M."/>
            <person name="Pursley I."/>
            <person name="Horton D.L."/>
            <person name="Alikhan N.F."/>
            <person name="Baker D."/>
            <person name="Gharbi K."/>
            <person name="Hall N."/>
            <person name="Watson M."/>
            <person name="Adriaenssens E.M."/>
            <person name="Foster-Nyarko E."/>
            <person name="Jarju S."/>
            <person name="Secka A."/>
            <person name="Antonio M."/>
            <person name="Oren A."/>
            <person name="Chaudhuri R.R."/>
            <person name="La Ragione R."/>
            <person name="Hildebrand F."/>
            <person name="Pallen M.J."/>
        </authorList>
    </citation>
    <scope>NUCLEOTIDE SEQUENCE</scope>
    <source>
        <strain evidence="7">ChiSxjej3B15-1167</strain>
    </source>
</reference>
<dbReference type="InterPro" id="IPR003761">
    <property type="entry name" value="Exonuc_VII_S"/>
</dbReference>
<comment type="caution">
    <text evidence="7">The sequence shown here is derived from an EMBL/GenBank/DDBJ whole genome shotgun (WGS) entry which is preliminary data.</text>
</comment>
<comment type="similarity">
    <text evidence="1 6">Belongs to the XseB family.</text>
</comment>
<dbReference type="NCBIfam" id="TIGR01280">
    <property type="entry name" value="xseB"/>
    <property type="match status" value="1"/>
</dbReference>
<dbReference type="GO" id="GO:0009318">
    <property type="term" value="C:exodeoxyribonuclease VII complex"/>
    <property type="evidence" value="ECO:0007669"/>
    <property type="project" value="UniProtKB-UniRule"/>
</dbReference>
<reference evidence="7" key="2">
    <citation type="submission" date="2021-04" db="EMBL/GenBank/DDBJ databases">
        <authorList>
            <person name="Gilroy R."/>
        </authorList>
    </citation>
    <scope>NUCLEOTIDE SEQUENCE</scope>
    <source>
        <strain evidence="7">ChiSxjej3B15-1167</strain>
    </source>
</reference>
<dbReference type="Pfam" id="PF02609">
    <property type="entry name" value="Exonuc_VII_S"/>
    <property type="match status" value="1"/>
</dbReference>
<keyword evidence="5 6" id="KW-0269">Exonuclease</keyword>
<accession>A0A9D1X5D8</accession>
<dbReference type="AlphaFoldDB" id="A0A9D1X5D8"/>
<dbReference type="PANTHER" id="PTHR34137:SF1">
    <property type="entry name" value="EXODEOXYRIBONUCLEASE 7 SMALL SUBUNIT"/>
    <property type="match status" value="1"/>
</dbReference>
<evidence type="ECO:0000256" key="2">
    <source>
        <dbReference type="ARBA" id="ARBA00022490"/>
    </source>
</evidence>
<dbReference type="GO" id="GO:0008855">
    <property type="term" value="F:exodeoxyribonuclease VII activity"/>
    <property type="evidence" value="ECO:0007669"/>
    <property type="project" value="UniProtKB-UniRule"/>
</dbReference>
<keyword evidence="2 6" id="KW-0963">Cytoplasm</keyword>
<dbReference type="PANTHER" id="PTHR34137">
    <property type="entry name" value="EXODEOXYRIBONUCLEASE 7 SMALL SUBUNIT"/>
    <property type="match status" value="1"/>
</dbReference>
<dbReference type="GO" id="GO:0006308">
    <property type="term" value="P:DNA catabolic process"/>
    <property type="evidence" value="ECO:0007669"/>
    <property type="project" value="UniProtKB-UniRule"/>
</dbReference>
<sequence>MARAKFSIEKAFEELDEILSRLEDPDLSLSDSMEYYKKGVKLLDKCGQALDKTEKEIIVLQEGKDGDVPEGED</sequence>
<gene>
    <name evidence="6 7" type="primary">xseB</name>
    <name evidence="7" type="ORF">H9849_09145</name>
</gene>
<evidence type="ECO:0000313" key="8">
    <source>
        <dbReference type="Proteomes" id="UP000886805"/>
    </source>
</evidence>
<evidence type="ECO:0000313" key="7">
    <source>
        <dbReference type="EMBL" id="HIX73172.1"/>
    </source>
</evidence>
<name>A0A9D1X5D8_9FIRM</name>
<dbReference type="PIRSF" id="PIRSF006488">
    <property type="entry name" value="Exonuc_VII_S"/>
    <property type="match status" value="1"/>
</dbReference>
<dbReference type="Proteomes" id="UP000886805">
    <property type="component" value="Unassembled WGS sequence"/>
</dbReference>
<dbReference type="Gene3D" id="1.10.287.1040">
    <property type="entry name" value="Exonuclease VII, small subunit"/>
    <property type="match status" value="1"/>
</dbReference>
<keyword evidence="4 6" id="KW-0378">Hydrolase</keyword>
<dbReference type="InterPro" id="IPR037004">
    <property type="entry name" value="Exonuc_VII_ssu_sf"/>
</dbReference>
<evidence type="ECO:0000256" key="4">
    <source>
        <dbReference type="ARBA" id="ARBA00022801"/>
    </source>
</evidence>
<keyword evidence="3 6" id="KW-0540">Nuclease</keyword>
<protein>
    <recommendedName>
        <fullName evidence="6">Exodeoxyribonuclease 7 small subunit</fullName>
        <ecNumber evidence="6">3.1.11.6</ecNumber>
    </recommendedName>
    <alternativeName>
        <fullName evidence="6">Exodeoxyribonuclease VII small subunit</fullName>
        <shortName evidence="6">Exonuclease VII small subunit</shortName>
    </alternativeName>
</protein>
<dbReference type="SUPFAM" id="SSF116842">
    <property type="entry name" value="XseB-like"/>
    <property type="match status" value="1"/>
</dbReference>